<evidence type="ECO:0000256" key="4">
    <source>
        <dbReference type="ARBA" id="ARBA00022840"/>
    </source>
</evidence>
<dbReference type="InterPro" id="IPR027417">
    <property type="entry name" value="P-loop_NTPase"/>
</dbReference>
<keyword evidence="12" id="KW-1185">Reference proteome</keyword>
<dbReference type="KEGG" id="saqi:AXG55_09015"/>
<feature type="binding site" evidence="9">
    <location>
        <begin position="180"/>
        <end position="187"/>
    </location>
    <ligand>
        <name>ATP</name>
        <dbReference type="ChEBI" id="CHEBI:30616"/>
    </ligand>
</feature>
<organism evidence="11 12">
    <name type="scientific">Silvanigrella aquatica</name>
    <dbReference type="NCBI Taxonomy" id="1915309"/>
    <lineage>
        <taxon>Bacteria</taxon>
        <taxon>Pseudomonadati</taxon>
        <taxon>Bdellovibrionota</taxon>
        <taxon>Oligoflexia</taxon>
        <taxon>Silvanigrellales</taxon>
        <taxon>Silvanigrellaceae</taxon>
        <taxon>Silvanigrella</taxon>
    </lineage>
</organism>
<reference evidence="11 12" key="1">
    <citation type="submission" date="2016-10" db="EMBL/GenBank/DDBJ databases">
        <title>Silvanigrella aquatica sp. nov., isolated from a freshwater lake located in the Black Forest, Germany, description of Silvanigrellaceae fam. nov., Silvanigrellales ord. nov., reclassification of the order Bdellovibrionales in the class Oligoflexia, reclassification of the families Bacteriovoracaceae and Halobacteriovoraceae in the new order Bacteriovoracales ord. nov., and reclassification of the family Pseudobacteriovoracaceae in the order Oligoflexiales.</title>
        <authorList>
            <person name="Hahn M.W."/>
            <person name="Schmidt J."/>
            <person name="Koll U."/>
            <person name="Rohde M."/>
            <person name="Verbag S."/>
            <person name="Pitt A."/>
            <person name="Nakai R."/>
            <person name="Naganuma T."/>
            <person name="Lang E."/>
        </authorList>
    </citation>
    <scope>NUCLEOTIDE SEQUENCE [LARGE SCALE GENOMIC DNA]</scope>
    <source>
        <strain evidence="11 12">MWH-Nonnen-W8red</strain>
    </source>
</reference>
<accession>A0A1L4D1F4</accession>
<dbReference type="Pfam" id="PF00580">
    <property type="entry name" value="UvrD-helicase"/>
    <property type="match status" value="1"/>
</dbReference>
<evidence type="ECO:0000256" key="7">
    <source>
        <dbReference type="ARBA" id="ARBA00034808"/>
    </source>
</evidence>
<evidence type="ECO:0000256" key="2">
    <source>
        <dbReference type="ARBA" id="ARBA00022801"/>
    </source>
</evidence>
<keyword evidence="5" id="KW-0413">Isomerase</keyword>
<dbReference type="GO" id="GO:0005524">
    <property type="term" value="F:ATP binding"/>
    <property type="evidence" value="ECO:0007669"/>
    <property type="project" value="UniProtKB-UniRule"/>
</dbReference>
<dbReference type="GO" id="GO:0016887">
    <property type="term" value="F:ATP hydrolysis activity"/>
    <property type="evidence" value="ECO:0007669"/>
    <property type="project" value="RHEA"/>
</dbReference>
<dbReference type="InterPro" id="IPR000212">
    <property type="entry name" value="DNA_helicase_UvrD/REP"/>
</dbReference>
<name>A0A1L4D1F4_9BACT</name>
<comment type="catalytic activity">
    <reaction evidence="8">
        <text>ATP + H2O = ADP + phosphate + H(+)</text>
        <dbReference type="Rhea" id="RHEA:13065"/>
        <dbReference type="ChEBI" id="CHEBI:15377"/>
        <dbReference type="ChEBI" id="CHEBI:15378"/>
        <dbReference type="ChEBI" id="CHEBI:30616"/>
        <dbReference type="ChEBI" id="CHEBI:43474"/>
        <dbReference type="ChEBI" id="CHEBI:456216"/>
        <dbReference type="EC" id="5.6.2.4"/>
    </reaction>
</comment>
<evidence type="ECO:0000256" key="3">
    <source>
        <dbReference type="ARBA" id="ARBA00022806"/>
    </source>
</evidence>
<evidence type="ECO:0000256" key="6">
    <source>
        <dbReference type="ARBA" id="ARBA00034617"/>
    </source>
</evidence>
<comment type="catalytic activity">
    <reaction evidence="6">
        <text>Couples ATP hydrolysis with the unwinding of duplex DNA by translocating in the 3'-5' direction.</text>
        <dbReference type="EC" id="5.6.2.4"/>
    </reaction>
</comment>
<sequence length="731" mass="84715">MTLCKETEPIKIAERVNDEFQVLAPKLDLDTPWFGYISFKNKNENFEFRIGVHADKNEKIIDWHHPIAKYYYQKLEIGEEIELEPPYRNIQGAVTAYASAEGYSGYLKSLVWNDFKGTAKIIRLDDGTFVDIHENQNNDNTKVTFSKPQQEGLSDLISLLTPEQYELITQKTSEPLIIQGRAGSGKTSVALHRVAWLLRDENEIQEHHKKTKVLVVMFNKALQCFVSQSLKSLNLEDKIEINTFHTWAKLALESVFKGQLIPLSYFDLKELFDKAQFNDNKKLGLIKSHAGISQLMEAFVKAKAKKVWELIENKIKEYDIDGIRHQFKRSTTAYVQDIIEFRKDIKYRIAQEKDEYEINRLSQIEIVLQNIYEKSILYKEELFELLNHWEWLMKCIPNLTEENAKSVGLRQKIIQTKDKASSAKVGKYIEFDDYALLLRLVQLKRGGLPYGILGEEIFKFDHLVIDEAQDFGAMQLLVLLESVTSRTGVTIVGDINQKIAPEKDFVGWDEIAKLLNIDNAKITRLEVGHRSTLPIMWLADSVIGSKPILQGRYGIYPKIKSVQSSKQLKEEMIDFIIKRVEQCPNAHICIVFRNKNIIKNYLNDLKYLLRHKKIEVREGERDTFSFRKGVTITNIHQIKGLEFDSIIVGDASENHWPNDLDSCRLMYVAITRAQENFLALHEGRATPLFSCLNDPYFWKPVERFLSQKDFKPVQIIQEEWDEALSVIDLEL</sequence>
<dbReference type="GO" id="GO:0003677">
    <property type="term" value="F:DNA binding"/>
    <property type="evidence" value="ECO:0007669"/>
    <property type="project" value="InterPro"/>
</dbReference>
<dbReference type="Gene3D" id="3.40.50.300">
    <property type="entry name" value="P-loop containing nucleotide triphosphate hydrolases"/>
    <property type="match status" value="2"/>
</dbReference>
<dbReference type="GO" id="GO:0005829">
    <property type="term" value="C:cytosol"/>
    <property type="evidence" value="ECO:0007669"/>
    <property type="project" value="TreeGrafter"/>
</dbReference>
<dbReference type="GO" id="GO:0000725">
    <property type="term" value="P:recombinational repair"/>
    <property type="evidence" value="ECO:0007669"/>
    <property type="project" value="TreeGrafter"/>
</dbReference>
<dbReference type="Pfam" id="PF13361">
    <property type="entry name" value="UvrD_C"/>
    <property type="match status" value="1"/>
</dbReference>
<dbReference type="InterPro" id="IPR014016">
    <property type="entry name" value="UvrD-like_ATP-bd"/>
</dbReference>
<dbReference type="PANTHER" id="PTHR11070:SF17">
    <property type="entry name" value="DNA HELICASE IV"/>
    <property type="match status" value="1"/>
</dbReference>
<feature type="domain" description="UvrD-like helicase ATP-binding" evidence="10">
    <location>
        <begin position="159"/>
        <end position="532"/>
    </location>
</feature>
<keyword evidence="1 9" id="KW-0547">Nucleotide-binding</keyword>
<dbReference type="Proteomes" id="UP000184731">
    <property type="component" value="Chromosome"/>
</dbReference>
<proteinExistence type="predicted"/>
<evidence type="ECO:0000313" key="11">
    <source>
        <dbReference type="EMBL" id="APJ04039.1"/>
    </source>
</evidence>
<dbReference type="EC" id="5.6.2.4" evidence="7"/>
<evidence type="ECO:0000313" key="12">
    <source>
        <dbReference type="Proteomes" id="UP000184731"/>
    </source>
</evidence>
<dbReference type="EMBL" id="CP017834">
    <property type="protein sequence ID" value="APJ04039.1"/>
    <property type="molecule type" value="Genomic_DNA"/>
</dbReference>
<dbReference type="PANTHER" id="PTHR11070">
    <property type="entry name" value="UVRD / RECB / PCRA DNA HELICASE FAMILY MEMBER"/>
    <property type="match status" value="1"/>
</dbReference>
<keyword evidence="4 9" id="KW-0067">ATP-binding</keyword>
<dbReference type="GO" id="GO:0043138">
    <property type="term" value="F:3'-5' DNA helicase activity"/>
    <property type="evidence" value="ECO:0007669"/>
    <property type="project" value="UniProtKB-EC"/>
</dbReference>
<evidence type="ECO:0000256" key="1">
    <source>
        <dbReference type="ARBA" id="ARBA00022741"/>
    </source>
</evidence>
<evidence type="ECO:0000256" key="5">
    <source>
        <dbReference type="ARBA" id="ARBA00023235"/>
    </source>
</evidence>
<dbReference type="SUPFAM" id="SSF52540">
    <property type="entry name" value="P-loop containing nucleoside triphosphate hydrolases"/>
    <property type="match status" value="1"/>
</dbReference>
<evidence type="ECO:0000256" key="9">
    <source>
        <dbReference type="PROSITE-ProRule" id="PRU00560"/>
    </source>
</evidence>
<evidence type="ECO:0000256" key="8">
    <source>
        <dbReference type="ARBA" id="ARBA00048988"/>
    </source>
</evidence>
<keyword evidence="2 9" id="KW-0378">Hydrolase</keyword>
<dbReference type="RefSeq" id="WP_148697787.1">
    <property type="nucleotide sequence ID" value="NZ_CP017834.1"/>
</dbReference>
<gene>
    <name evidence="11" type="ORF">AXG55_09015</name>
</gene>
<protein>
    <recommendedName>
        <fullName evidence="7">DNA 3'-5' helicase</fullName>
        <ecNumber evidence="7">5.6.2.4</ecNumber>
    </recommendedName>
</protein>
<dbReference type="PROSITE" id="PS51198">
    <property type="entry name" value="UVRD_HELICASE_ATP_BIND"/>
    <property type="match status" value="1"/>
</dbReference>
<dbReference type="InterPro" id="IPR014017">
    <property type="entry name" value="DNA_helicase_UvrD-like_C"/>
</dbReference>
<evidence type="ECO:0000259" key="10">
    <source>
        <dbReference type="PROSITE" id="PS51198"/>
    </source>
</evidence>
<keyword evidence="3 9" id="KW-0347">Helicase</keyword>
<dbReference type="STRING" id="1915309.AXG55_09015"/>
<dbReference type="OrthoDB" id="7211215at2"/>
<dbReference type="AlphaFoldDB" id="A0A1L4D1F4"/>